<name>A0A975AY81_9BACT</name>
<dbReference type="PROSITE" id="PS50110">
    <property type="entry name" value="RESPONSE_REGULATORY"/>
    <property type="match status" value="1"/>
</dbReference>
<accession>A0A975AY81</accession>
<dbReference type="Gene3D" id="3.40.50.2300">
    <property type="match status" value="1"/>
</dbReference>
<evidence type="ECO:0000313" key="3">
    <source>
        <dbReference type="EMBL" id="QSZ40766.1"/>
    </source>
</evidence>
<feature type="modified residue" description="4-aspartylphosphate" evidence="1">
    <location>
        <position position="55"/>
    </location>
</feature>
<dbReference type="AlphaFoldDB" id="A0A975AY81"/>
<organism evidence="3 4">
    <name type="scientific">Sulfurimonas aquatica</name>
    <dbReference type="NCBI Taxonomy" id="2672570"/>
    <lineage>
        <taxon>Bacteria</taxon>
        <taxon>Pseudomonadati</taxon>
        <taxon>Campylobacterota</taxon>
        <taxon>Epsilonproteobacteria</taxon>
        <taxon>Campylobacterales</taxon>
        <taxon>Sulfurimonadaceae</taxon>
        <taxon>Sulfurimonas</taxon>
    </lineage>
</organism>
<dbReference type="RefSeq" id="WP_207562046.1">
    <property type="nucleotide sequence ID" value="NZ_CP046072.1"/>
</dbReference>
<reference evidence="3" key="1">
    <citation type="submission" date="2019-11" db="EMBL/GenBank/DDBJ databases">
        <authorList>
            <person name="Kojima H."/>
        </authorList>
    </citation>
    <scope>NUCLEOTIDE SEQUENCE</scope>
    <source>
        <strain evidence="3">H1576</strain>
    </source>
</reference>
<protein>
    <submittedName>
        <fullName evidence="3">Response regulator</fullName>
    </submittedName>
</protein>
<keyword evidence="4" id="KW-1185">Reference proteome</keyword>
<dbReference type="InterPro" id="IPR001789">
    <property type="entry name" value="Sig_transdc_resp-reg_receiver"/>
</dbReference>
<evidence type="ECO:0000256" key="1">
    <source>
        <dbReference type="PROSITE-ProRule" id="PRU00169"/>
    </source>
</evidence>
<gene>
    <name evidence="3" type="ORF">GJV85_01075</name>
</gene>
<dbReference type="InterPro" id="IPR011006">
    <property type="entry name" value="CheY-like_superfamily"/>
</dbReference>
<dbReference type="Proteomes" id="UP000671852">
    <property type="component" value="Chromosome"/>
</dbReference>
<reference evidence="3" key="2">
    <citation type="submission" date="2021-04" db="EMBL/GenBank/DDBJ databases">
        <title>Isolation and characterization of a novel species of the genus Sulfurimonas.</title>
        <authorList>
            <person name="Fukui M."/>
        </authorList>
    </citation>
    <scope>NUCLEOTIDE SEQUENCE</scope>
    <source>
        <strain evidence="3">H1576</strain>
    </source>
</reference>
<keyword evidence="1" id="KW-0597">Phosphoprotein</keyword>
<sequence>MNKKWNILFIKDENSIFDTSSDVFADLFNKADVAPDRHKALKLIFANEYDIIIQDIGTDPIYGTTFIKQIKQMKPTQVQVAFVLTSDEEKIGGLIDLGVNSFLLEPQQLPLALEAVSQMNPYLKKESNIPV</sequence>
<evidence type="ECO:0000313" key="4">
    <source>
        <dbReference type="Proteomes" id="UP000671852"/>
    </source>
</evidence>
<dbReference type="EMBL" id="CP046072">
    <property type="protein sequence ID" value="QSZ40766.1"/>
    <property type="molecule type" value="Genomic_DNA"/>
</dbReference>
<dbReference type="SUPFAM" id="SSF52172">
    <property type="entry name" value="CheY-like"/>
    <property type="match status" value="1"/>
</dbReference>
<feature type="domain" description="Response regulatory" evidence="2">
    <location>
        <begin position="6"/>
        <end position="120"/>
    </location>
</feature>
<dbReference type="GO" id="GO:0000160">
    <property type="term" value="P:phosphorelay signal transduction system"/>
    <property type="evidence" value="ECO:0007669"/>
    <property type="project" value="InterPro"/>
</dbReference>
<dbReference type="KEGG" id="saqt:GJV85_01075"/>
<dbReference type="Pfam" id="PF00072">
    <property type="entry name" value="Response_reg"/>
    <property type="match status" value="1"/>
</dbReference>
<evidence type="ECO:0000259" key="2">
    <source>
        <dbReference type="PROSITE" id="PS50110"/>
    </source>
</evidence>
<proteinExistence type="predicted"/>